<organism evidence="5">
    <name type="scientific">mine drainage metagenome</name>
    <dbReference type="NCBI Taxonomy" id="410659"/>
    <lineage>
        <taxon>unclassified sequences</taxon>
        <taxon>metagenomes</taxon>
        <taxon>ecological metagenomes</taxon>
    </lineage>
</organism>
<accession>T1CV97</accession>
<dbReference type="GO" id="GO:0006592">
    <property type="term" value="P:ornithine biosynthetic process"/>
    <property type="evidence" value="ECO:0007669"/>
    <property type="project" value="TreeGrafter"/>
</dbReference>
<feature type="non-terminal residue" evidence="5">
    <location>
        <position position="1"/>
    </location>
</feature>
<comment type="caution">
    <text evidence="5">The sequence shown here is derived from an EMBL/GenBank/DDBJ whole genome shotgun (WGS) entry which is preliminary data.</text>
</comment>
<dbReference type="InterPro" id="IPR002813">
    <property type="entry name" value="Arg_biosynth_ArgJ"/>
</dbReference>
<dbReference type="AlphaFoldDB" id="T1CV97"/>
<reference evidence="5" key="1">
    <citation type="submission" date="2013-08" db="EMBL/GenBank/DDBJ databases">
        <authorList>
            <person name="Mendez C."/>
            <person name="Richter M."/>
            <person name="Ferrer M."/>
            <person name="Sanchez J."/>
        </authorList>
    </citation>
    <scope>NUCLEOTIDE SEQUENCE</scope>
</reference>
<evidence type="ECO:0000313" key="5">
    <source>
        <dbReference type="EMBL" id="EQD73004.1"/>
    </source>
</evidence>
<dbReference type="Gene3D" id="3.10.20.340">
    <property type="entry name" value="ArgJ beta chain, C-terminal domain"/>
    <property type="match status" value="1"/>
</dbReference>
<evidence type="ECO:0000256" key="1">
    <source>
        <dbReference type="ARBA" id="ARBA00006774"/>
    </source>
</evidence>
<dbReference type="PANTHER" id="PTHR23100">
    <property type="entry name" value="ARGININE BIOSYNTHESIS BIFUNCTIONAL PROTEIN ARGJ"/>
    <property type="match status" value="1"/>
</dbReference>
<evidence type="ECO:0000256" key="3">
    <source>
        <dbReference type="ARBA" id="ARBA00022813"/>
    </source>
</evidence>
<reference evidence="5" key="2">
    <citation type="journal article" date="2014" name="ISME J.">
        <title>Microbial stratification in low pH oxic and suboxic macroscopic growths along an acid mine drainage.</title>
        <authorList>
            <person name="Mendez-Garcia C."/>
            <person name="Mesa V."/>
            <person name="Sprenger R.R."/>
            <person name="Richter M."/>
            <person name="Diez M.S."/>
            <person name="Solano J."/>
            <person name="Bargiela R."/>
            <person name="Golyshina O.V."/>
            <person name="Manteca A."/>
            <person name="Ramos J.L."/>
            <person name="Gallego J.R."/>
            <person name="Llorente I."/>
            <person name="Martins Dos Santos V.A."/>
            <person name="Jensen O.N."/>
            <person name="Pelaez A.I."/>
            <person name="Sanchez J."/>
            <person name="Ferrer M."/>
        </authorList>
    </citation>
    <scope>NUCLEOTIDE SEQUENCE</scope>
</reference>
<name>T1CV97_9ZZZZ</name>
<evidence type="ECO:0000256" key="2">
    <source>
        <dbReference type="ARBA" id="ARBA00022679"/>
    </source>
</evidence>
<dbReference type="InterPro" id="IPR042195">
    <property type="entry name" value="ArgJ_beta_C"/>
</dbReference>
<keyword evidence="3" id="KW-0068">Autocatalytic cleavage</keyword>
<dbReference type="EMBL" id="AUZY01002119">
    <property type="protein sequence ID" value="EQD73004.1"/>
    <property type="molecule type" value="Genomic_DNA"/>
</dbReference>
<feature type="non-terminal residue" evidence="5">
    <location>
        <position position="153"/>
    </location>
</feature>
<sequence length="153" mass="16022">DARVSRPGLEQILHREADRTFNMISVDGDTSTNDTLLALANGAAGGPLADDEPTLRQAFGAVLEHLARAVARDGEGATKLLTVRVEGAHDVREARRAARAVASSLLVKTALFGADPNVGRIAAALGYSGATSRRNAVGVTWWKAPSLAPDQRG</sequence>
<dbReference type="PANTHER" id="PTHR23100:SF0">
    <property type="entry name" value="ARGININE BIOSYNTHESIS BIFUNCTIONAL PROTEIN ARGJ, MITOCHONDRIAL"/>
    <property type="match status" value="1"/>
</dbReference>
<keyword evidence="2 5" id="KW-0808">Transferase</keyword>
<keyword evidence="4" id="KW-0012">Acyltransferase</keyword>
<comment type="similarity">
    <text evidence="1">Belongs to the ArgJ family.</text>
</comment>
<evidence type="ECO:0000256" key="4">
    <source>
        <dbReference type="ARBA" id="ARBA00023315"/>
    </source>
</evidence>
<dbReference type="GO" id="GO:0004358">
    <property type="term" value="F:L-glutamate N-acetyltransferase activity, acting on acetyl-L-ornithine as donor"/>
    <property type="evidence" value="ECO:0007669"/>
    <property type="project" value="InterPro"/>
</dbReference>
<dbReference type="SUPFAM" id="SSF56266">
    <property type="entry name" value="DmpA/ArgJ-like"/>
    <property type="match status" value="1"/>
</dbReference>
<gene>
    <name evidence="5" type="ORF">B1B_03447</name>
</gene>
<protein>
    <submittedName>
        <fullName evidence="5">Arginine biosynthesis protein ArgJ</fullName>
        <ecNumber evidence="5">2.-.-.-</ecNumber>
    </submittedName>
</protein>
<dbReference type="Gene3D" id="3.60.70.12">
    <property type="entry name" value="L-amino peptidase D-ALA esterase/amidase"/>
    <property type="match status" value="1"/>
</dbReference>
<dbReference type="HAMAP" id="MF_01106">
    <property type="entry name" value="ArgJ"/>
    <property type="match status" value="1"/>
</dbReference>
<dbReference type="GO" id="GO:0006526">
    <property type="term" value="P:L-arginine biosynthetic process"/>
    <property type="evidence" value="ECO:0007669"/>
    <property type="project" value="InterPro"/>
</dbReference>
<dbReference type="EC" id="2.-.-.-" evidence="5"/>
<dbReference type="Pfam" id="PF01960">
    <property type="entry name" value="ArgJ"/>
    <property type="match status" value="1"/>
</dbReference>
<dbReference type="GO" id="GO:0004042">
    <property type="term" value="F:L-glutamate N-acetyltransferase activity"/>
    <property type="evidence" value="ECO:0007669"/>
    <property type="project" value="TreeGrafter"/>
</dbReference>
<dbReference type="InterPro" id="IPR016117">
    <property type="entry name" value="ArgJ-like_dom_sf"/>
</dbReference>
<proteinExistence type="inferred from homology"/>